<dbReference type="InterPro" id="IPR022346">
    <property type="entry name" value="T2SS_GspH"/>
</dbReference>
<evidence type="ECO:0000256" key="9">
    <source>
        <dbReference type="ARBA" id="ARBA00025772"/>
    </source>
</evidence>
<comment type="subcellular location">
    <subcellularLocation>
        <location evidence="1">Cell inner membrane</location>
        <topology evidence="1">Single-pass membrane protein</topology>
    </subcellularLocation>
</comment>
<evidence type="ECO:0000256" key="3">
    <source>
        <dbReference type="ARBA" id="ARBA00022475"/>
    </source>
</evidence>
<dbReference type="InterPro" id="IPR045584">
    <property type="entry name" value="Pilin-like"/>
</dbReference>
<evidence type="ECO:0000256" key="5">
    <source>
        <dbReference type="ARBA" id="ARBA00022519"/>
    </source>
</evidence>
<keyword evidence="3" id="KW-1003">Cell membrane</keyword>
<accession>A0ABZ2RDH7</accession>
<keyword evidence="6 11" id="KW-0812">Transmembrane</keyword>
<proteinExistence type="inferred from homology"/>
<gene>
    <name evidence="13" type="ORF">WG219_17580</name>
</gene>
<keyword evidence="14" id="KW-1185">Reference proteome</keyword>
<keyword evidence="8 11" id="KW-0472">Membrane</keyword>
<evidence type="ECO:0000256" key="2">
    <source>
        <dbReference type="ARBA" id="ARBA00021549"/>
    </source>
</evidence>
<evidence type="ECO:0000259" key="12">
    <source>
        <dbReference type="Pfam" id="PF12019"/>
    </source>
</evidence>
<comment type="similarity">
    <text evidence="9">Belongs to the GSP H family.</text>
</comment>
<reference evidence="13 14" key="1">
    <citation type="submission" date="2024-03" db="EMBL/GenBank/DDBJ databases">
        <title>Complete genome of BD2.</title>
        <authorList>
            <person name="Cao G."/>
        </authorList>
    </citation>
    <scope>NUCLEOTIDE SEQUENCE [LARGE SCALE GENOMIC DNA]</scope>
    <source>
        <strain evidence="13 14">BD2</strain>
    </source>
</reference>
<evidence type="ECO:0000313" key="14">
    <source>
        <dbReference type="Proteomes" id="UP001476583"/>
    </source>
</evidence>
<protein>
    <recommendedName>
        <fullName evidence="2">Type II secretion system protein H</fullName>
    </recommendedName>
    <alternativeName>
        <fullName evidence="10">General secretion pathway protein H</fullName>
    </alternativeName>
</protein>
<dbReference type="Proteomes" id="UP001476583">
    <property type="component" value="Chromosome"/>
</dbReference>
<evidence type="ECO:0000256" key="7">
    <source>
        <dbReference type="ARBA" id="ARBA00022989"/>
    </source>
</evidence>
<sequence>MLEIHFPSNTSCKRRSHNNQQKGTSLLEAVVAICLIGIILAAAVPALGSWNAQQRMKSLHIGLLRQINLARYHAMVQQKRVTLCPLSVSGSCKKDWSDSISVFIDANGNRHLDPDEELLNTMLVPQSIKLHWRGMSPNNSMHFTPLGITLLSNGTMSLCSLRPDTRNLSLTLNPQGRATHFSRPANCPPN</sequence>
<dbReference type="SUPFAM" id="SSF54523">
    <property type="entry name" value="Pili subunits"/>
    <property type="match status" value="1"/>
</dbReference>
<evidence type="ECO:0000256" key="11">
    <source>
        <dbReference type="SAM" id="Phobius"/>
    </source>
</evidence>
<dbReference type="EMBL" id="CP148074">
    <property type="protein sequence ID" value="WXL25093.1"/>
    <property type="molecule type" value="Genomic_DNA"/>
</dbReference>
<keyword evidence="5" id="KW-0997">Cell inner membrane</keyword>
<evidence type="ECO:0000313" key="13">
    <source>
        <dbReference type="EMBL" id="WXL25093.1"/>
    </source>
</evidence>
<dbReference type="Pfam" id="PF12019">
    <property type="entry name" value="GspH"/>
    <property type="match status" value="1"/>
</dbReference>
<evidence type="ECO:0000256" key="1">
    <source>
        <dbReference type="ARBA" id="ARBA00004377"/>
    </source>
</evidence>
<feature type="domain" description="General secretion pathway GspH" evidence="12">
    <location>
        <begin position="63"/>
        <end position="176"/>
    </location>
</feature>
<evidence type="ECO:0000256" key="8">
    <source>
        <dbReference type="ARBA" id="ARBA00023136"/>
    </source>
</evidence>
<evidence type="ECO:0000256" key="10">
    <source>
        <dbReference type="ARBA" id="ARBA00030775"/>
    </source>
</evidence>
<keyword evidence="7 11" id="KW-1133">Transmembrane helix</keyword>
<feature type="transmembrane region" description="Helical" evidence="11">
    <location>
        <begin position="29"/>
        <end position="50"/>
    </location>
</feature>
<organism evidence="13 14">
    <name type="scientific">Ectopseudomonas mendocina</name>
    <name type="common">Pseudomonas mendocina</name>
    <dbReference type="NCBI Taxonomy" id="300"/>
    <lineage>
        <taxon>Bacteria</taxon>
        <taxon>Pseudomonadati</taxon>
        <taxon>Pseudomonadota</taxon>
        <taxon>Gammaproteobacteria</taxon>
        <taxon>Pseudomonadales</taxon>
        <taxon>Pseudomonadaceae</taxon>
        <taxon>Ectopseudomonas</taxon>
    </lineage>
</organism>
<name>A0ABZ2RDH7_ECTME</name>
<evidence type="ECO:0000256" key="6">
    <source>
        <dbReference type="ARBA" id="ARBA00022692"/>
    </source>
</evidence>
<keyword evidence="4" id="KW-0488">Methylation</keyword>
<evidence type="ECO:0000256" key="4">
    <source>
        <dbReference type="ARBA" id="ARBA00022481"/>
    </source>
</evidence>
<dbReference type="Gene3D" id="3.55.40.10">
    <property type="entry name" value="minor pseudopilin epsh domain"/>
    <property type="match status" value="1"/>
</dbReference>